<reference evidence="1" key="3">
    <citation type="submission" date="2025-09" db="UniProtKB">
        <authorList>
            <consortium name="Ensembl"/>
        </authorList>
    </citation>
    <scope>IDENTIFICATION</scope>
</reference>
<dbReference type="Ensembl" id="ENSFALT00000034841.1">
    <property type="protein sequence ID" value="ENSFALP00000027712.1"/>
    <property type="gene ID" value="ENSFALG00000026230.1"/>
</dbReference>
<evidence type="ECO:0000313" key="1">
    <source>
        <dbReference type="Ensembl" id="ENSFALP00000027712.1"/>
    </source>
</evidence>
<dbReference type="AlphaFoldDB" id="A0A803VYA6"/>
<evidence type="ECO:0000313" key="2">
    <source>
        <dbReference type="Proteomes" id="UP000016665"/>
    </source>
</evidence>
<keyword evidence="2" id="KW-1185">Reference proteome</keyword>
<name>A0A803VYA6_FICAL</name>
<sequence>MLVQCEASKPSTSPDRYPLLIFLVLTRDIFVKSGFLGASVALKSSILTGHFLIRMLRAHSSFFSSPMHLVHPRCLLKSKGFEIMNAAKPEGCIWMTHVYQNLITLVSWKPTQYLLWQEHKAV</sequence>
<proteinExistence type="predicted"/>
<reference evidence="1" key="2">
    <citation type="submission" date="2025-08" db="UniProtKB">
        <authorList>
            <consortium name="Ensembl"/>
        </authorList>
    </citation>
    <scope>IDENTIFICATION</scope>
</reference>
<dbReference type="Proteomes" id="UP000016665">
    <property type="component" value="Chromosome 1A"/>
</dbReference>
<accession>A0A803VYA6</accession>
<reference evidence="1 2" key="1">
    <citation type="journal article" date="2012" name="Nature">
        <title>The genomic landscape of species divergence in Ficedula flycatchers.</title>
        <authorList>
            <person name="Ellegren H."/>
            <person name="Smeds L."/>
            <person name="Burri R."/>
            <person name="Olason P.I."/>
            <person name="Backstrom N."/>
            <person name="Kawakami T."/>
            <person name="Kunstner A."/>
            <person name="Makinen H."/>
            <person name="Nadachowska-Brzyska K."/>
            <person name="Qvarnstrom A."/>
            <person name="Uebbing S."/>
            <person name="Wolf J.B."/>
        </authorList>
    </citation>
    <scope>NUCLEOTIDE SEQUENCE [LARGE SCALE GENOMIC DNA]</scope>
</reference>
<protein>
    <submittedName>
        <fullName evidence="1">Uncharacterized protein</fullName>
    </submittedName>
</protein>
<organism evidence="1 2">
    <name type="scientific">Ficedula albicollis</name>
    <name type="common">Collared flycatcher</name>
    <name type="synonym">Muscicapa albicollis</name>
    <dbReference type="NCBI Taxonomy" id="59894"/>
    <lineage>
        <taxon>Eukaryota</taxon>
        <taxon>Metazoa</taxon>
        <taxon>Chordata</taxon>
        <taxon>Craniata</taxon>
        <taxon>Vertebrata</taxon>
        <taxon>Euteleostomi</taxon>
        <taxon>Archelosauria</taxon>
        <taxon>Archosauria</taxon>
        <taxon>Dinosauria</taxon>
        <taxon>Saurischia</taxon>
        <taxon>Theropoda</taxon>
        <taxon>Coelurosauria</taxon>
        <taxon>Aves</taxon>
        <taxon>Neognathae</taxon>
        <taxon>Neoaves</taxon>
        <taxon>Telluraves</taxon>
        <taxon>Australaves</taxon>
        <taxon>Passeriformes</taxon>
        <taxon>Muscicapidae</taxon>
        <taxon>Ficedula</taxon>
    </lineage>
</organism>